<proteinExistence type="predicted"/>
<reference evidence="1 2" key="1">
    <citation type="journal article" date="2019" name="Int. J. Syst. Evol. Microbiol.">
        <title>The Global Catalogue of Microorganisms (GCM) 10K type strain sequencing project: providing services to taxonomists for standard genome sequencing and annotation.</title>
        <authorList>
            <consortium name="The Broad Institute Genomics Platform"/>
            <consortium name="The Broad Institute Genome Sequencing Center for Infectious Disease"/>
            <person name="Wu L."/>
            <person name="Ma J."/>
        </authorList>
    </citation>
    <scope>NUCLEOTIDE SEQUENCE [LARGE SCALE GENOMIC DNA]</scope>
    <source>
        <strain evidence="1 2">DSM 29988</strain>
    </source>
</reference>
<dbReference type="AlphaFoldDB" id="A0ABD5ZHH6"/>
<dbReference type="Pfam" id="PF23924">
    <property type="entry name" value="DUF7263"/>
    <property type="match status" value="1"/>
</dbReference>
<evidence type="ECO:0000313" key="1">
    <source>
        <dbReference type="EMBL" id="MFC7204506.1"/>
    </source>
</evidence>
<protein>
    <recommendedName>
        <fullName evidence="3">Secreted glycoprotein</fullName>
    </recommendedName>
</protein>
<dbReference type="EMBL" id="JBHTAA010000005">
    <property type="protein sequence ID" value="MFC7204506.1"/>
    <property type="molecule type" value="Genomic_DNA"/>
</dbReference>
<gene>
    <name evidence="1" type="ORF">ACFQJC_13345</name>
</gene>
<keyword evidence="2" id="KW-1185">Reference proteome</keyword>
<sequence length="231" mass="23908">MKTNAPGSRAQTNLAGLAIALVFLTAATVSGVVIADRALVGATGDSLEQQRAEQVATAFADDPSLTTPVGALDATTLNETNVSTLETSLPILRGLEFRIRVNGTVVAERGDVSGGTTLSRGVAVATPRIESETISLDSDDSASIPGRTGSVRLDVDPDPDTTVETIRINDRVELHRPTGIEGTHVVNVSTTAPPLVRAEVNGSTPTGTITVEATVYDVETTTMEVTVDADA</sequence>
<evidence type="ECO:0008006" key="3">
    <source>
        <dbReference type="Google" id="ProtNLM"/>
    </source>
</evidence>
<organism evidence="1 2">
    <name type="scientific">Haloferax namakaokahaiae</name>
    <dbReference type="NCBI Taxonomy" id="1748331"/>
    <lineage>
        <taxon>Archaea</taxon>
        <taxon>Methanobacteriati</taxon>
        <taxon>Methanobacteriota</taxon>
        <taxon>Stenosarchaea group</taxon>
        <taxon>Halobacteria</taxon>
        <taxon>Halobacteriales</taxon>
        <taxon>Haloferacaceae</taxon>
        <taxon>Haloferax</taxon>
    </lineage>
</organism>
<name>A0ABD5ZHH6_9EURY</name>
<dbReference type="Proteomes" id="UP001596481">
    <property type="component" value="Unassembled WGS sequence"/>
</dbReference>
<evidence type="ECO:0000313" key="2">
    <source>
        <dbReference type="Proteomes" id="UP001596481"/>
    </source>
</evidence>
<dbReference type="RefSeq" id="WP_390224265.1">
    <property type="nucleotide sequence ID" value="NZ_JBHTAA010000005.1"/>
</dbReference>
<comment type="caution">
    <text evidence="1">The sequence shown here is derived from an EMBL/GenBank/DDBJ whole genome shotgun (WGS) entry which is preliminary data.</text>
</comment>
<accession>A0ABD5ZHH6</accession>
<dbReference type="InterPro" id="IPR055687">
    <property type="entry name" value="DUF7263"/>
</dbReference>